<evidence type="ECO:0000313" key="1">
    <source>
        <dbReference type="EMBL" id="EYB90334.1"/>
    </source>
</evidence>
<gene>
    <name evidence="1" type="primary">Acey_s0221.g2559</name>
    <name evidence="1" type="ORF">Y032_0221g2559</name>
</gene>
<dbReference type="AlphaFoldDB" id="A0A016SJ44"/>
<comment type="caution">
    <text evidence="1">The sequence shown here is derived from an EMBL/GenBank/DDBJ whole genome shotgun (WGS) entry which is preliminary data.</text>
</comment>
<name>A0A016SJ44_9BILA</name>
<protein>
    <submittedName>
        <fullName evidence="1">Uncharacterized protein</fullName>
    </submittedName>
</protein>
<organism evidence="1 2">
    <name type="scientific">Ancylostoma ceylanicum</name>
    <dbReference type="NCBI Taxonomy" id="53326"/>
    <lineage>
        <taxon>Eukaryota</taxon>
        <taxon>Metazoa</taxon>
        <taxon>Ecdysozoa</taxon>
        <taxon>Nematoda</taxon>
        <taxon>Chromadorea</taxon>
        <taxon>Rhabditida</taxon>
        <taxon>Rhabditina</taxon>
        <taxon>Rhabditomorpha</taxon>
        <taxon>Strongyloidea</taxon>
        <taxon>Ancylostomatidae</taxon>
        <taxon>Ancylostomatinae</taxon>
        <taxon>Ancylostoma</taxon>
    </lineage>
</organism>
<dbReference type="EMBL" id="JARK01001557">
    <property type="protein sequence ID" value="EYB90334.1"/>
    <property type="molecule type" value="Genomic_DNA"/>
</dbReference>
<evidence type="ECO:0000313" key="2">
    <source>
        <dbReference type="Proteomes" id="UP000024635"/>
    </source>
</evidence>
<keyword evidence="2" id="KW-1185">Reference proteome</keyword>
<sequence length="304" mass="34253">MSSDEYEHPPSSGYLKLSFNRTLFPKTIIPPGGPAPPIPLIEMQHLEDTIGFRQRSEQVIQQVLNGTYVDVDVGHIEKTSDSKHDSVLIPPIVNGRRPVLYQVVSTGWGTGVILEAKDFFTGGPDRRNLHCIILDHFAINIANFKRGYDEMLVSVKDFVWVYDVKSTRQALDNPAGTLVESRVPRTTALENNSVYFFRAAEFAFETPDTMDEPVNGLVLSRVLRRERLTHLRAVFEGAPEAVTLTPLLCDFPLWKAKEDDFLLAKCRANVSSAMRFSEPRRRNGLANVSATLFDSFFPCIRTRP</sequence>
<dbReference type="Proteomes" id="UP000024635">
    <property type="component" value="Unassembled WGS sequence"/>
</dbReference>
<reference evidence="2" key="1">
    <citation type="journal article" date="2015" name="Nat. Genet.">
        <title>The genome and transcriptome of the zoonotic hookworm Ancylostoma ceylanicum identify infection-specific gene families.</title>
        <authorList>
            <person name="Schwarz E.M."/>
            <person name="Hu Y."/>
            <person name="Antoshechkin I."/>
            <person name="Miller M.M."/>
            <person name="Sternberg P.W."/>
            <person name="Aroian R.V."/>
        </authorList>
    </citation>
    <scope>NUCLEOTIDE SEQUENCE</scope>
    <source>
        <strain evidence="2">HY135</strain>
    </source>
</reference>
<proteinExistence type="predicted"/>
<accession>A0A016SJ44</accession>
<dbReference type="OrthoDB" id="5856672at2759"/>